<gene>
    <name evidence="1" type="ORF">PoB_002812400</name>
</gene>
<dbReference type="EMBL" id="BLXT01003529">
    <property type="protein sequence ID" value="GFO01619.1"/>
    <property type="molecule type" value="Genomic_DNA"/>
</dbReference>
<evidence type="ECO:0000313" key="1">
    <source>
        <dbReference type="EMBL" id="GFO01619.1"/>
    </source>
</evidence>
<protein>
    <submittedName>
        <fullName evidence="1">Uncharacterized protein</fullName>
    </submittedName>
</protein>
<proteinExistence type="predicted"/>
<evidence type="ECO:0000313" key="2">
    <source>
        <dbReference type="Proteomes" id="UP000735302"/>
    </source>
</evidence>
<keyword evidence="2" id="KW-1185">Reference proteome</keyword>
<accession>A0AAV4A5V4</accession>
<dbReference type="Proteomes" id="UP000735302">
    <property type="component" value="Unassembled WGS sequence"/>
</dbReference>
<comment type="caution">
    <text evidence="1">The sequence shown here is derived from an EMBL/GenBank/DDBJ whole genome shotgun (WGS) entry which is preliminary data.</text>
</comment>
<name>A0AAV4A5V4_9GAST</name>
<reference evidence="1 2" key="1">
    <citation type="journal article" date="2021" name="Elife">
        <title>Chloroplast acquisition without the gene transfer in kleptoplastic sea slugs, Plakobranchus ocellatus.</title>
        <authorList>
            <person name="Maeda T."/>
            <person name="Takahashi S."/>
            <person name="Yoshida T."/>
            <person name="Shimamura S."/>
            <person name="Takaki Y."/>
            <person name="Nagai Y."/>
            <person name="Toyoda A."/>
            <person name="Suzuki Y."/>
            <person name="Arimoto A."/>
            <person name="Ishii H."/>
            <person name="Satoh N."/>
            <person name="Nishiyama T."/>
            <person name="Hasebe M."/>
            <person name="Maruyama T."/>
            <person name="Minagawa J."/>
            <person name="Obokata J."/>
            <person name="Shigenobu S."/>
        </authorList>
    </citation>
    <scope>NUCLEOTIDE SEQUENCE [LARGE SCALE GENOMIC DNA]</scope>
</reference>
<organism evidence="1 2">
    <name type="scientific">Plakobranchus ocellatus</name>
    <dbReference type="NCBI Taxonomy" id="259542"/>
    <lineage>
        <taxon>Eukaryota</taxon>
        <taxon>Metazoa</taxon>
        <taxon>Spiralia</taxon>
        <taxon>Lophotrochozoa</taxon>
        <taxon>Mollusca</taxon>
        <taxon>Gastropoda</taxon>
        <taxon>Heterobranchia</taxon>
        <taxon>Euthyneura</taxon>
        <taxon>Panpulmonata</taxon>
        <taxon>Sacoglossa</taxon>
        <taxon>Placobranchoidea</taxon>
        <taxon>Plakobranchidae</taxon>
        <taxon>Plakobranchus</taxon>
    </lineage>
</organism>
<dbReference type="AlphaFoldDB" id="A0AAV4A5V4"/>
<sequence length="62" mass="7002">MLFETQNLFRSRDQALPLRCCCHSCLPEGQLLGVDAEKDLKMRRQNGEELVPRLESGPGDEA</sequence>